<evidence type="ECO:0000313" key="3">
    <source>
        <dbReference type="Proteomes" id="UP000789831"/>
    </source>
</evidence>
<comment type="caution">
    <text evidence="2">The sequence shown here is derived from an EMBL/GenBank/DDBJ whole genome shotgun (WGS) entry which is preliminary data.</text>
</comment>
<gene>
    <name evidence="2" type="ORF">AGERDE_LOCUS12856</name>
</gene>
<evidence type="ECO:0000313" key="2">
    <source>
        <dbReference type="EMBL" id="CAG8685437.1"/>
    </source>
</evidence>
<reference evidence="2" key="1">
    <citation type="submission" date="2021-06" db="EMBL/GenBank/DDBJ databases">
        <authorList>
            <person name="Kallberg Y."/>
            <person name="Tangrot J."/>
            <person name="Rosling A."/>
        </authorList>
    </citation>
    <scope>NUCLEOTIDE SEQUENCE</scope>
    <source>
        <strain evidence="2">MT106</strain>
    </source>
</reference>
<keyword evidence="3" id="KW-1185">Reference proteome</keyword>
<name>A0A9N9EQY1_9GLOM</name>
<evidence type="ECO:0000256" key="1">
    <source>
        <dbReference type="SAM" id="MobiDB-lite"/>
    </source>
</evidence>
<sequence>ILTDTQQPDENSISSTKHLPESATNDINSSKGDVRFYVRTEGLVGRLGEITDM</sequence>
<feature type="region of interest" description="Disordered" evidence="1">
    <location>
        <begin position="1"/>
        <end position="32"/>
    </location>
</feature>
<proteinExistence type="predicted"/>
<feature type="compositionally biased region" description="Polar residues" evidence="1">
    <location>
        <begin position="1"/>
        <end position="31"/>
    </location>
</feature>
<accession>A0A9N9EQY1</accession>
<feature type="non-terminal residue" evidence="2">
    <location>
        <position position="53"/>
    </location>
</feature>
<organism evidence="2 3">
    <name type="scientific">Ambispora gerdemannii</name>
    <dbReference type="NCBI Taxonomy" id="144530"/>
    <lineage>
        <taxon>Eukaryota</taxon>
        <taxon>Fungi</taxon>
        <taxon>Fungi incertae sedis</taxon>
        <taxon>Mucoromycota</taxon>
        <taxon>Glomeromycotina</taxon>
        <taxon>Glomeromycetes</taxon>
        <taxon>Archaeosporales</taxon>
        <taxon>Ambisporaceae</taxon>
        <taxon>Ambispora</taxon>
    </lineage>
</organism>
<dbReference type="Proteomes" id="UP000789831">
    <property type="component" value="Unassembled WGS sequence"/>
</dbReference>
<protein>
    <submittedName>
        <fullName evidence="2">174_t:CDS:1</fullName>
    </submittedName>
</protein>
<dbReference type="EMBL" id="CAJVPL010011908">
    <property type="protein sequence ID" value="CAG8685437.1"/>
    <property type="molecule type" value="Genomic_DNA"/>
</dbReference>
<dbReference type="AlphaFoldDB" id="A0A9N9EQY1"/>
<feature type="non-terminal residue" evidence="2">
    <location>
        <position position="1"/>
    </location>
</feature>